<dbReference type="InterPro" id="IPR013320">
    <property type="entry name" value="ConA-like_dom_sf"/>
</dbReference>
<sequence length="484" mass="52254">MSLTKKGVLANGSVTIAENAYLHIPRKECPGLNIRGPQAQVSLLAWVRRGLKSTTPHECEAIAGMWNETQRKRQYCLFLNIRLHGSSDQVCGHISGIGGPTVGEKWCVDVSIGKSPVLLDEWTFVAMTYDGQQIRSYHNGRFDAHEGRNPYAYPQGIFDGGEDGSDFTVGAVHRLGQIGNDFCGDLSGLAVFDRALTDQEISHIHQAYPLPQSERVQVLASGLAFPEGPVFAKDGSLWGVELQGQSLVQFQNGQLKRYHVGGKPNGLALHKNGELWFCDAEKNAVRAFDPATGLTKTLLEQVDGKPLNAPNDLAFDQSGNLVFTCPGDSRQQPTGYVAVLAIDGTARIIAQGLYFPNGLAFSADGKQLFVAETYRHRIWKGGWEQTTCQWTDANVWAQVEGPAGPGGPDGLAMGEDGNLYVAVYGTGKIQVINKLGKVSHALALPGHNPTNCAFDPAGNLGLVITEAQQGQLLTYRSSLKGIIS</sequence>
<feature type="binding site" evidence="2">
    <location>
        <position position="409"/>
    </location>
    <ligand>
        <name>a divalent metal cation</name>
        <dbReference type="ChEBI" id="CHEBI:60240"/>
    </ligand>
</feature>
<comment type="cofactor">
    <cofactor evidence="2">
        <name>Zn(2+)</name>
        <dbReference type="ChEBI" id="CHEBI:29105"/>
    </cofactor>
    <text evidence="2">Binds 1 divalent metal cation per subunit.</text>
</comment>
<dbReference type="Gene3D" id="2.60.120.200">
    <property type="match status" value="1"/>
</dbReference>
<dbReference type="AlphaFoldDB" id="A0A840TEP9"/>
<evidence type="ECO:0000259" key="3">
    <source>
        <dbReference type="Pfam" id="PF08450"/>
    </source>
</evidence>
<dbReference type="GO" id="GO:0046872">
    <property type="term" value="F:metal ion binding"/>
    <property type="evidence" value="ECO:0007669"/>
    <property type="project" value="UniProtKB-KW"/>
</dbReference>
<feature type="domain" description="SMP-30/Gluconolactonase/LRE-like region" evidence="3">
    <location>
        <begin position="225"/>
        <end position="467"/>
    </location>
</feature>
<dbReference type="InterPro" id="IPR051262">
    <property type="entry name" value="SMP-30/CGR1_Lactonase"/>
</dbReference>
<accession>A0A840TEP9</accession>
<feature type="binding site" evidence="2">
    <location>
        <position position="227"/>
    </location>
    <ligand>
        <name>a divalent metal cation</name>
        <dbReference type="ChEBI" id="CHEBI:60240"/>
    </ligand>
</feature>
<dbReference type="InterPro" id="IPR011042">
    <property type="entry name" value="6-blade_b-propeller_TolB-like"/>
</dbReference>
<evidence type="ECO:0000256" key="2">
    <source>
        <dbReference type="PIRSR" id="PIRSR605511-2"/>
    </source>
</evidence>
<evidence type="ECO:0000313" key="4">
    <source>
        <dbReference type="EMBL" id="MBB5282596.1"/>
    </source>
</evidence>
<dbReference type="PANTHER" id="PTHR47572">
    <property type="entry name" value="LIPOPROTEIN-RELATED"/>
    <property type="match status" value="1"/>
</dbReference>
<dbReference type="PANTHER" id="PTHR47572:SF5">
    <property type="entry name" value="BLR2277 PROTEIN"/>
    <property type="match status" value="1"/>
</dbReference>
<protein>
    <submittedName>
        <fullName evidence="4">Sugar lactone lactonase YvrE</fullName>
    </submittedName>
</protein>
<dbReference type="SUPFAM" id="SSF63829">
    <property type="entry name" value="Calcium-dependent phosphotriesterase"/>
    <property type="match status" value="1"/>
</dbReference>
<name>A0A840TEP9_9BACT</name>
<evidence type="ECO:0000313" key="5">
    <source>
        <dbReference type="Proteomes" id="UP000557307"/>
    </source>
</evidence>
<organism evidence="4 5">
    <name type="scientific">Rhabdobacter roseus</name>
    <dbReference type="NCBI Taxonomy" id="1655419"/>
    <lineage>
        <taxon>Bacteria</taxon>
        <taxon>Pseudomonadati</taxon>
        <taxon>Bacteroidota</taxon>
        <taxon>Cytophagia</taxon>
        <taxon>Cytophagales</taxon>
        <taxon>Cytophagaceae</taxon>
        <taxon>Rhabdobacter</taxon>
    </lineage>
</organism>
<dbReference type="InterPro" id="IPR005511">
    <property type="entry name" value="SMP-30"/>
</dbReference>
<proteinExistence type="predicted"/>
<reference evidence="4 5" key="1">
    <citation type="submission" date="2020-08" db="EMBL/GenBank/DDBJ databases">
        <title>Genomic Encyclopedia of Type Strains, Phase IV (KMG-IV): sequencing the most valuable type-strain genomes for metagenomic binning, comparative biology and taxonomic classification.</title>
        <authorList>
            <person name="Goeker M."/>
        </authorList>
    </citation>
    <scope>NUCLEOTIDE SEQUENCE [LARGE SCALE GENOMIC DNA]</scope>
    <source>
        <strain evidence="4 5">DSM 105074</strain>
    </source>
</reference>
<feature type="binding site" evidence="2">
    <location>
        <position position="311"/>
    </location>
    <ligand>
        <name>substrate</name>
    </ligand>
</feature>
<keyword evidence="5" id="KW-1185">Reference proteome</keyword>
<dbReference type="Pfam" id="PF08450">
    <property type="entry name" value="SGL"/>
    <property type="match status" value="1"/>
</dbReference>
<feature type="active site" description="Proton donor/acceptor" evidence="1">
    <location>
        <position position="409"/>
    </location>
</feature>
<dbReference type="PRINTS" id="PR01790">
    <property type="entry name" value="SMP30FAMILY"/>
</dbReference>
<dbReference type="RefSeq" id="WP_246439563.1">
    <property type="nucleotide sequence ID" value="NZ_JACHGF010000001.1"/>
</dbReference>
<dbReference type="InterPro" id="IPR013658">
    <property type="entry name" value="SGL"/>
</dbReference>
<comment type="caution">
    <text evidence="4">The sequence shown here is derived from an EMBL/GenBank/DDBJ whole genome shotgun (WGS) entry which is preliminary data.</text>
</comment>
<dbReference type="SUPFAM" id="SSF49899">
    <property type="entry name" value="Concanavalin A-like lectins/glucanases"/>
    <property type="match status" value="1"/>
</dbReference>
<feature type="binding site" evidence="2">
    <location>
        <position position="357"/>
    </location>
    <ligand>
        <name>a divalent metal cation</name>
        <dbReference type="ChEBI" id="CHEBI:60240"/>
    </ligand>
</feature>
<dbReference type="EMBL" id="JACHGF010000001">
    <property type="protein sequence ID" value="MBB5282596.1"/>
    <property type="molecule type" value="Genomic_DNA"/>
</dbReference>
<keyword evidence="2" id="KW-0479">Metal-binding</keyword>
<dbReference type="Gene3D" id="2.120.10.30">
    <property type="entry name" value="TolB, C-terminal domain"/>
    <property type="match status" value="1"/>
</dbReference>
<dbReference type="Pfam" id="PF13385">
    <property type="entry name" value="Laminin_G_3"/>
    <property type="match status" value="1"/>
</dbReference>
<dbReference type="GO" id="GO:0004553">
    <property type="term" value="F:hydrolase activity, hydrolyzing O-glycosyl compounds"/>
    <property type="evidence" value="ECO:0007669"/>
    <property type="project" value="UniProtKB-ARBA"/>
</dbReference>
<dbReference type="GO" id="GO:0005975">
    <property type="term" value="P:carbohydrate metabolic process"/>
    <property type="evidence" value="ECO:0007669"/>
    <property type="project" value="UniProtKB-ARBA"/>
</dbReference>
<keyword evidence="2" id="KW-0862">Zinc</keyword>
<evidence type="ECO:0000256" key="1">
    <source>
        <dbReference type="PIRSR" id="PIRSR605511-1"/>
    </source>
</evidence>
<gene>
    <name evidence="4" type="ORF">HNQ92_000717</name>
</gene>
<dbReference type="Proteomes" id="UP000557307">
    <property type="component" value="Unassembled WGS sequence"/>
</dbReference>